<feature type="domain" description="PAC" evidence="7">
    <location>
        <begin position="377"/>
        <end position="431"/>
    </location>
</feature>
<proteinExistence type="inferred from homology"/>
<reference evidence="8 9" key="1">
    <citation type="submission" date="2018-02" db="EMBL/GenBank/DDBJ databases">
        <title>Complete genome of Nitrosopumilus ureaphilus PS0.</title>
        <authorList>
            <person name="Qin W."/>
            <person name="Zheng Y."/>
            <person name="Stahl D.A."/>
        </authorList>
    </citation>
    <scope>NUCLEOTIDE SEQUENCE [LARGE SCALE GENOMIC DNA]</scope>
    <source>
        <strain evidence="8 9">PS0</strain>
    </source>
</reference>
<dbReference type="InterPro" id="IPR013767">
    <property type="entry name" value="PAS_fold"/>
</dbReference>
<name>A0A7D5M7I4_9ARCH</name>
<dbReference type="InterPro" id="IPR004089">
    <property type="entry name" value="MCPsignal_dom"/>
</dbReference>
<sequence>MTIQTTKIVDKKTTKNKSMSPTNASSGDETLTTKVLRSFDEAVAVSEQLSGTVAELESATKSQTSGIEEISQSIQSIATAIQGVASNATKAMEMMRQSEQITQTISTDAEKGMSKMDSMKSIVSESSNDVKKLATELAKVDNMTGFITQIAEQTNLLALNAAIEAARAGDVGRGFAVVADEVRRLAENSKKGAEDISELISSLKDSSDKTTDSIEKGNSVVQDAYDVITNILASIKDIATSITEVVSQMQEISAATEQVSSGTEEATAASEEILSVAQTNLKSFEEIVIAKDKETQTLHDANSSAKTLAEITDVLDTSAIVSITDIDGMINYMNKFFLDVARFPTEELMGESHRILKSGWHDPGLFDLLWKTISGGKMFQGYVRNRAKDGSIYWVKTAISPTYDENHNIKGYVGVRTPITELMVMIGVEGACRDMEAGKPVKPHLKAVVEKLRVGDYQITNNV</sequence>
<dbReference type="GO" id="GO:0016020">
    <property type="term" value="C:membrane"/>
    <property type="evidence" value="ECO:0007669"/>
    <property type="project" value="InterPro"/>
</dbReference>
<dbReference type="GeneID" id="56067852"/>
<evidence type="ECO:0000256" key="2">
    <source>
        <dbReference type="ARBA" id="ARBA00029447"/>
    </source>
</evidence>
<dbReference type="PANTHER" id="PTHR32089:SF112">
    <property type="entry name" value="LYSOZYME-LIKE PROTEIN-RELATED"/>
    <property type="match status" value="1"/>
</dbReference>
<dbReference type="OrthoDB" id="3369at2157"/>
<dbReference type="Pfam" id="PF00989">
    <property type="entry name" value="PAS"/>
    <property type="match status" value="1"/>
</dbReference>
<feature type="region of interest" description="Disordered" evidence="4">
    <location>
        <begin position="1"/>
        <end position="29"/>
    </location>
</feature>
<dbReference type="SUPFAM" id="SSF58104">
    <property type="entry name" value="Methyl-accepting chemotaxis protein (MCP) signaling domain"/>
    <property type="match status" value="1"/>
</dbReference>
<evidence type="ECO:0000259" key="6">
    <source>
        <dbReference type="PROSITE" id="PS50112"/>
    </source>
</evidence>
<dbReference type="AlphaFoldDB" id="A0A7D5M7I4"/>
<organism evidence="8 9">
    <name type="scientific">Nitrosopumilus ureiphilus</name>
    <dbReference type="NCBI Taxonomy" id="1470067"/>
    <lineage>
        <taxon>Archaea</taxon>
        <taxon>Nitrososphaerota</taxon>
        <taxon>Nitrososphaeria</taxon>
        <taxon>Nitrosopumilales</taxon>
        <taxon>Nitrosopumilaceae</taxon>
        <taxon>Nitrosopumilus</taxon>
    </lineage>
</organism>
<dbReference type="GO" id="GO:0007165">
    <property type="term" value="P:signal transduction"/>
    <property type="evidence" value="ECO:0007669"/>
    <property type="project" value="UniProtKB-KW"/>
</dbReference>
<dbReference type="SMART" id="SM00283">
    <property type="entry name" value="MA"/>
    <property type="match status" value="1"/>
</dbReference>
<dbReference type="PRINTS" id="PR00260">
    <property type="entry name" value="CHEMTRNSDUCR"/>
</dbReference>
<dbReference type="GO" id="GO:0006935">
    <property type="term" value="P:chemotaxis"/>
    <property type="evidence" value="ECO:0007669"/>
    <property type="project" value="InterPro"/>
</dbReference>
<dbReference type="PROSITE" id="PS50112">
    <property type="entry name" value="PAS"/>
    <property type="match status" value="1"/>
</dbReference>
<dbReference type="PANTHER" id="PTHR32089">
    <property type="entry name" value="METHYL-ACCEPTING CHEMOTAXIS PROTEIN MCPB"/>
    <property type="match status" value="1"/>
</dbReference>
<evidence type="ECO:0000256" key="1">
    <source>
        <dbReference type="ARBA" id="ARBA00023224"/>
    </source>
</evidence>
<dbReference type="Pfam" id="PF00015">
    <property type="entry name" value="MCPsignal"/>
    <property type="match status" value="1"/>
</dbReference>
<evidence type="ECO:0000313" key="8">
    <source>
        <dbReference type="EMBL" id="QLH06867.1"/>
    </source>
</evidence>
<dbReference type="KEGG" id="nue:C5F50_07105"/>
<dbReference type="SMART" id="SM00086">
    <property type="entry name" value="PAC"/>
    <property type="match status" value="1"/>
</dbReference>
<dbReference type="NCBIfam" id="TIGR00229">
    <property type="entry name" value="sensory_box"/>
    <property type="match status" value="1"/>
</dbReference>
<protein>
    <submittedName>
        <fullName evidence="8">Chemotaxis protein</fullName>
    </submittedName>
</protein>
<evidence type="ECO:0000256" key="4">
    <source>
        <dbReference type="SAM" id="MobiDB-lite"/>
    </source>
</evidence>
<dbReference type="CDD" id="cd00130">
    <property type="entry name" value="PAS"/>
    <property type="match status" value="1"/>
</dbReference>
<evidence type="ECO:0000259" key="5">
    <source>
        <dbReference type="PROSITE" id="PS50111"/>
    </source>
</evidence>
<keyword evidence="9" id="KW-1185">Reference proteome</keyword>
<comment type="similarity">
    <text evidence="2">Belongs to the methyl-accepting chemotaxis (MCP) protein family.</text>
</comment>
<dbReference type="Gene3D" id="1.10.287.950">
    <property type="entry name" value="Methyl-accepting chemotaxis protein"/>
    <property type="match status" value="1"/>
</dbReference>
<dbReference type="GO" id="GO:0004888">
    <property type="term" value="F:transmembrane signaling receptor activity"/>
    <property type="evidence" value="ECO:0007669"/>
    <property type="project" value="InterPro"/>
</dbReference>
<evidence type="ECO:0000259" key="7">
    <source>
        <dbReference type="PROSITE" id="PS50113"/>
    </source>
</evidence>
<dbReference type="Gene3D" id="3.30.450.20">
    <property type="entry name" value="PAS domain"/>
    <property type="match status" value="1"/>
</dbReference>
<feature type="domain" description="Methyl-accepting transducer" evidence="5">
    <location>
        <begin position="38"/>
        <end position="274"/>
    </location>
</feature>
<dbReference type="InterPro" id="IPR000014">
    <property type="entry name" value="PAS"/>
</dbReference>
<keyword evidence="1 3" id="KW-0807">Transducer</keyword>
<dbReference type="CDD" id="cd11386">
    <property type="entry name" value="MCP_signal"/>
    <property type="match status" value="1"/>
</dbReference>
<dbReference type="InterPro" id="IPR001610">
    <property type="entry name" value="PAC"/>
</dbReference>
<dbReference type="InterPro" id="IPR004090">
    <property type="entry name" value="Chemotax_Me-accpt_rcpt"/>
</dbReference>
<feature type="compositionally biased region" description="Polar residues" evidence="4">
    <location>
        <begin position="16"/>
        <end position="29"/>
    </location>
</feature>
<dbReference type="InterPro" id="IPR000700">
    <property type="entry name" value="PAS-assoc_C"/>
</dbReference>
<dbReference type="EMBL" id="CP026995">
    <property type="protein sequence ID" value="QLH06867.1"/>
    <property type="molecule type" value="Genomic_DNA"/>
</dbReference>
<evidence type="ECO:0000313" key="9">
    <source>
        <dbReference type="Proteomes" id="UP000509478"/>
    </source>
</evidence>
<dbReference type="SUPFAM" id="SSF55785">
    <property type="entry name" value="PYP-like sensor domain (PAS domain)"/>
    <property type="match status" value="1"/>
</dbReference>
<dbReference type="Proteomes" id="UP000509478">
    <property type="component" value="Chromosome"/>
</dbReference>
<dbReference type="RefSeq" id="WP_179370729.1">
    <property type="nucleotide sequence ID" value="NZ_CP026995.1"/>
</dbReference>
<feature type="domain" description="PAS" evidence="6">
    <location>
        <begin position="304"/>
        <end position="352"/>
    </location>
</feature>
<dbReference type="PROSITE" id="PS50113">
    <property type="entry name" value="PAC"/>
    <property type="match status" value="1"/>
</dbReference>
<dbReference type="PROSITE" id="PS50111">
    <property type="entry name" value="CHEMOTAXIS_TRANSDUC_2"/>
    <property type="match status" value="1"/>
</dbReference>
<gene>
    <name evidence="8" type="ORF">C5F50_07105</name>
</gene>
<dbReference type="InterPro" id="IPR035965">
    <property type="entry name" value="PAS-like_dom_sf"/>
</dbReference>
<evidence type="ECO:0000256" key="3">
    <source>
        <dbReference type="PROSITE-ProRule" id="PRU00284"/>
    </source>
</evidence>
<accession>A0A7D5M7I4</accession>
<dbReference type="GO" id="GO:0006355">
    <property type="term" value="P:regulation of DNA-templated transcription"/>
    <property type="evidence" value="ECO:0007669"/>
    <property type="project" value="InterPro"/>
</dbReference>